<dbReference type="PANTHER" id="PTHR43155:SF2">
    <property type="entry name" value="CYCLIC DI-GMP PHOSPHODIESTERASE PA4108"/>
    <property type="match status" value="1"/>
</dbReference>
<comment type="caution">
    <text evidence="2">The sequence shown here is derived from an EMBL/GenBank/DDBJ whole genome shotgun (WGS) entry which is preliminary data.</text>
</comment>
<dbReference type="CDD" id="cd00077">
    <property type="entry name" value="HDc"/>
    <property type="match status" value="1"/>
</dbReference>
<dbReference type="EMBL" id="JBHUDE010000134">
    <property type="protein sequence ID" value="MFD1608816.1"/>
    <property type="molecule type" value="Genomic_DNA"/>
</dbReference>
<protein>
    <submittedName>
        <fullName evidence="2">HD-GYP domain-containing protein</fullName>
        <ecNumber evidence="2">3.1.4.-</ecNumber>
    </submittedName>
</protein>
<gene>
    <name evidence="2" type="ORF">ACFSBH_14415</name>
</gene>
<dbReference type="Proteomes" id="UP001597221">
    <property type="component" value="Unassembled WGS sequence"/>
</dbReference>
<dbReference type="PROSITE" id="PS51832">
    <property type="entry name" value="HD_GYP"/>
    <property type="match status" value="1"/>
</dbReference>
<dbReference type="Pfam" id="PF13487">
    <property type="entry name" value="HD_5"/>
    <property type="match status" value="1"/>
</dbReference>
<sequence>MKQLTLKTDIINELKNHDFTTYEHSVRVARLLYRFGETLALTENRLNELFKLGLYHDIGKLRIDPQILNKKEKLTEREYIQLQKHTIYGEEILRQQGYSKRFLQDIRSHHENFDGSGYPDGLSSNEISLYALMLRIVDSYDAMVNVRSYKKVSSNLHAISELHSLKGRWYHPQLVEIFSETIIKESINK</sequence>
<dbReference type="InterPro" id="IPR003607">
    <property type="entry name" value="HD/PDEase_dom"/>
</dbReference>
<accession>A0ABW4HTE7</accession>
<organism evidence="2 3">
    <name type="scientific">Oceanobacillus luteolus</name>
    <dbReference type="NCBI Taxonomy" id="1274358"/>
    <lineage>
        <taxon>Bacteria</taxon>
        <taxon>Bacillati</taxon>
        <taxon>Bacillota</taxon>
        <taxon>Bacilli</taxon>
        <taxon>Bacillales</taxon>
        <taxon>Bacillaceae</taxon>
        <taxon>Oceanobacillus</taxon>
    </lineage>
</organism>
<evidence type="ECO:0000259" key="1">
    <source>
        <dbReference type="PROSITE" id="PS51832"/>
    </source>
</evidence>
<evidence type="ECO:0000313" key="2">
    <source>
        <dbReference type="EMBL" id="MFD1608816.1"/>
    </source>
</evidence>
<evidence type="ECO:0000313" key="3">
    <source>
        <dbReference type="Proteomes" id="UP001597221"/>
    </source>
</evidence>
<dbReference type="NCBIfam" id="TIGR00277">
    <property type="entry name" value="HDIG"/>
    <property type="match status" value="1"/>
</dbReference>
<reference evidence="3" key="1">
    <citation type="journal article" date="2019" name="Int. J. Syst. Evol. Microbiol.">
        <title>The Global Catalogue of Microorganisms (GCM) 10K type strain sequencing project: providing services to taxonomists for standard genome sequencing and annotation.</title>
        <authorList>
            <consortium name="The Broad Institute Genomics Platform"/>
            <consortium name="The Broad Institute Genome Sequencing Center for Infectious Disease"/>
            <person name="Wu L."/>
            <person name="Ma J."/>
        </authorList>
    </citation>
    <scope>NUCLEOTIDE SEQUENCE [LARGE SCALE GENOMIC DNA]</scope>
    <source>
        <strain evidence="3">CGMCC 1.12376</strain>
    </source>
</reference>
<proteinExistence type="predicted"/>
<dbReference type="EC" id="3.1.4.-" evidence="2"/>
<keyword evidence="3" id="KW-1185">Reference proteome</keyword>
<dbReference type="SMART" id="SM00471">
    <property type="entry name" value="HDc"/>
    <property type="match status" value="1"/>
</dbReference>
<keyword evidence="2" id="KW-0378">Hydrolase</keyword>
<name>A0ABW4HTE7_9BACI</name>
<dbReference type="InterPro" id="IPR006675">
    <property type="entry name" value="HDIG_dom"/>
</dbReference>
<dbReference type="Gene3D" id="1.10.3210.10">
    <property type="entry name" value="Hypothetical protein af1432"/>
    <property type="match status" value="1"/>
</dbReference>
<dbReference type="PANTHER" id="PTHR43155">
    <property type="entry name" value="CYCLIC DI-GMP PHOSPHODIESTERASE PA4108-RELATED"/>
    <property type="match status" value="1"/>
</dbReference>
<dbReference type="SUPFAM" id="SSF109604">
    <property type="entry name" value="HD-domain/PDEase-like"/>
    <property type="match status" value="1"/>
</dbReference>
<dbReference type="RefSeq" id="WP_379598242.1">
    <property type="nucleotide sequence ID" value="NZ_JBHUDE010000134.1"/>
</dbReference>
<feature type="domain" description="HD-GYP" evidence="1">
    <location>
        <begin position="1"/>
        <end position="189"/>
    </location>
</feature>
<dbReference type="GO" id="GO:0016787">
    <property type="term" value="F:hydrolase activity"/>
    <property type="evidence" value="ECO:0007669"/>
    <property type="project" value="UniProtKB-KW"/>
</dbReference>
<dbReference type="InterPro" id="IPR037522">
    <property type="entry name" value="HD_GYP_dom"/>
</dbReference>